<gene>
    <name evidence="1" type="ORF">GCM10018772_70280</name>
</gene>
<dbReference type="EMBL" id="BNBI01000025">
    <property type="protein sequence ID" value="GHF34686.1"/>
    <property type="molecule type" value="Genomic_DNA"/>
</dbReference>
<dbReference type="Proteomes" id="UP000630718">
    <property type="component" value="Unassembled WGS sequence"/>
</dbReference>
<dbReference type="AlphaFoldDB" id="A0A919EBN3"/>
<accession>A0A919EBN3</accession>
<name>A0A919EBN3_9ACTN</name>
<proteinExistence type="predicted"/>
<sequence>MSEPHGEEPAGLPCVLSEEVTELLMDKSLPGAVFGAIVAATVVINETRGEVPGSTASAKWPQQRRMPLGADGSLGIAEYVIVADAHPPHIVLTRVQLY</sequence>
<evidence type="ECO:0000313" key="2">
    <source>
        <dbReference type="Proteomes" id="UP000630718"/>
    </source>
</evidence>
<evidence type="ECO:0000313" key="1">
    <source>
        <dbReference type="EMBL" id="GHF34686.1"/>
    </source>
</evidence>
<comment type="caution">
    <text evidence="1">The sequence shown here is derived from an EMBL/GenBank/DDBJ whole genome shotgun (WGS) entry which is preliminary data.</text>
</comment>
<dbReference type="RefSeq" id="WP_190208535.1">
    <property type="nucleotide sequence ID" value="NZ_BNBI01000025.1"/>
</dbReference>
<keyword evidence="2" id="KW-1185">Reference proteome</keyword>
<reference evidence="1" key="1">
    <citation type="journal article" date="2014" name="Int. J. Syst. Evol. Microbiol.">
        <title>Complete genome sequence of Corynebacterium casei LMG S-19264T (=DSM 44701T), isolated from a smear-ripened cheese.</title>
        <authorList>
            <consortium name="US DOE Joint Genome Institute (JGI-PGF)"/>
            <person name="Walter F."/>
            <person name="Albersmeier A."/>
            <person name="Kalinowski J."/>
            <person name="Ruckert C."/>
        </authorList>
    </citation>
    <scope>NUCLEOTIDE SEQUENCE</scope>
    <source>
        <strain evidence="1">JCM 4477</strain>
    </source>
</reference>
<reference evidence="1" key="2">
    <citation type="submission" date="2020-09" db="EMBL/GenBank/DDBJ databases">
        <authorList>
            <person name="Sun Q."/>
            <person name="Ohkuma M."/>
        </authorList>
    </citation>
    <scope>NUCLEOTIDE SEQUENCE</scope>
    <source>
        <strain evidence="1">JCM 4477</strain>
    </source>
</reference>
<organism evidence="1 2">
    <name type="scientific">Streptomyces fumanus</name>
    <dbReference type="NCBI Taxonomy" id="67302"/>
    <lineage>
        <taxon>Bacteria</taxon>
        <taxon>Bacillati</taxon>
        <taxon>Actinomycetota</taxon>
        <taxon>Actinomycetes</taxon>
        <taxon>Kitasatosporales</taxon>
        <taxon>Streptomycetaceae</taxon>
        <taxon>Streptomyces</taxon>
    </lineage>
</organism>
<protein>
    <submittedName>
        <fullName evidence="1">Uncharacterized protein</fullName>
    </submittedName>
</protein>